<evidence type="ECO:0000256" key="2">
    <source>
        <dbReference type="SAM" id="Phobius"/>
    </source>
</evidence>
<dbReference type="Proteomes" id="UP001159364">
    <property type="component" value="Linkage Group LG11"/>
</dbReference>
<feature type="chain" id="PRO_5043350441" evidence="3">
    <location>
        <begin position="35"/>
        <end position="188"/>
    </location>
</feature>
<evidence type="ECO:0000313" key="5">
    <source>
        <dbReference type="Proteomes" id="UP001159364"/>
    </source>
</evidence>
<accession>A0AAV8SF01</accession>
<keyword evidence="2" id="KW-0812">Transmembrane</keyword>
<sequence length="188" mass="20964">MGRVNNPQCPRGRWCFMLLKMVVVWLSIFAEVNADDQMADPPLGLLCISDCATCPVICSTPPPSGQSYPPPSHHYSPPPQSYYYSPPLRSPPRSPPSQSPPPPPPLPSPHLSPPAPLWYPSPVIYYNPPPGGNKAPPTTWTPGQGQHGYPYPYYYFYASKATSLSLRTSLLYFLLLFLHVVYFEICCR</sequence>
<comment type="caution">
    <text evidence="4">The sequence shown here is derived from an EMBL/GenBank/DDBJ whole genome shotgun (WGS) entry which is preliminary data.</text>
</comment>
<evidence type="ECO:0000256" key="1">
    <source>
        <dbReference type="SAM" id="MobiDB-lite"/>
    </source>
</evidence>
<feature type="region of interest" description="Disordered" evidence="1">
    <location>
        <begin position="82"/>
        <end position="109"/>
    </location>
</feature>
<name>A0AAV8SF01_9ROSI</name>
<evidence type="ECO:0000313" key="4">
    <source>
        <dbReference type="EMBL" id="KAJ8750623.1"/>
    </source>
</evidence>
<keyword evidence="2" id="KW-1133">Transmembrane helix</keyword>
<gene>
    <name evidence="4" type="ORF">K2173_015799</name>
</gene>
<keyword evidence="5" id="KW-1185">Reference proteome</keyword>
<reference evidence="4 5" key="1">
    <citation type="submission" date="2021-09" db="EMBL/GenBank/DDBJ databases">
        <title>Genomic insights and catalytic innovation underlie evolution of tropane alkaloids biosynthesis.</title>
        <authorList>
            <person name="Wang Y.-J."/>
            <person name="Tian T."/>
            <person name="Huang J.-P."/>
            <person name="Huang S.-X."/>
        </authorList>
    </citation>
    <scope>NUCLEOTIDE SEQUENCE [LARGE SCALE GENOMIC DNA]</scope>
    <source>
        <strain evidence="4">KIB-2018</strain>
        <tissue evidence="4">Leaf</tissue>
    </source>
</reference>
<dbReference type="AlphaFoldDB" id="A0AAV8SF01"/>
<organism evidence="4 5">
    <name type="scientific">Erythroxylum novogranatense</name>
    <dbReference type="NCBI Taxonomy" id="1862640"/>
    <lineage>
        <taxon>Eukaryota</taxon>
        <taxon>Viridiplantae</taxon>
        <taxon>Streptophyta</taxon>
        <taxon>Embryophyta</taxon>
        <taxon>Tracheophyta</taxon>
        <taxon>Spermatophyta</taxon>
        <taxon>Magnoliopsida</taxon>
        <taxon>eudicotyledons</taxon>
        <taxon>Gunneridae</taxon>
        <taxon>Pentapetalae</taxon>
        <taxon>rosids</taxon>
        <taxon>fabids</taxon>
        <taxon>Malpighiales</taxon>
        <taxon>Erythroxylaceae</taxon>
        <taxon>Erythroxylum</taxon>
    </lineage>
</organism>
<feature type="transmembrane region" description="Helical" evidence="2">
    <location>
        <begin position="169"/>
        <end position="187"/>
    </location>
</feature>
<keyword evidence="2" id="KW-0472">Membrane</keyword>
<feature type="compositionally biased region" description="Pro residues" evidence="1">
    <location>
        <begin position="88"/>
        <end position="109"/>
    </location>
</feature>
<keyword evidence="3" id="KW-0732">Signal</keyword>
<protein>
    <submittedName>
        <fullName evidence="4">Uncharacterized protein</fullName>
    </submittedName>
</protein>
<feature type="signal peptide" evidence="3">
    <location>
        <begin position="1"/>
        <end position="34"/>
    </location>
</feature>
<evidence type="ECO:0000256" key="3">
    <source>
        <dbReference type="SAM" id="SignalP"/>
    </source>
</evidence>
<proteinExistence type="predicted"/>
<dbReference type="EMBL" id="JAIWQS010000011">
    <property type="protein sequence ID" value="KAJ8750623.1"/>
    <property type="molecule type" value="Genomic_DNA"/>
</dbReference>